<comment type="caution">
    <text evidence="12">The sequence shown here is derived from an EMBL/GenBank/DDBJ whole genome shotgun (WGS) entry which is preliminary data.</text>
</comment>
<feature type="transmembrane region" description="Helical" evidence="9">
    <location>
        <begin position="45"/>
        <end position="65"/>
    </location>
</feature>
<evidence type="ECO:0000259" key="10">
    <source>
        <dbReference type="Pfam" id="PF13231"/>
    </source>
</evidence>
<evidence type="ECO:0000259" key="11">
    <source>
        <dbReference type="Pfam" id="PF24878"/>
    </source>
</evidence>
<dbReference type="EMBL" id="JBJHZX010000092">
    <property type="protein sequence ID" value="MFL0198779.1"/>
    <property type="molecule type" value="Genomic_DNA"/>
</dbReference>
<feature type="transmembrane region" description="Helical" evidence="9">
    <location>
        <begin position="86"/>
        <end position="108"/>
    </location>
</feature>
<dbReference type="RefSeq" id="WP_406794893.1">
    <property type="nucleotide sequence ID" value="NZ_JBJHZX010000092.1"/>
</dbReference>
<feature type="transmembrane region" description="Helical" evidence="9">
    <location>
        <begin position="165"/>
        <end position="195"/>
    </location>
</feature>
<feature type="region of interest" description="Disordered" evidence="8">
    <location>
        <begin position="261"/>
        <end position="300"/>
    </location>
</feature>
<evidence type="ECO:0000256" key="3">
    <source>
        <dbReference type="ARBA" id="ARBA00022676"/>
    </source>
</evidence>
<evidence type="ECO:0000256" key="1">
    <source>
        <dbReference type="ARBA" id="ARBA00004651"/>
    </source>
</evidence>
<feature type="transmembrane region" description="Helical" evidence="9">
    <location>
        <begin position="143"/>
        <end position="159"/>
    </location>
</feature>
<reference evidence="12 13" key="1">
    <citation type="submission" date="2024-11" db="EMBL/GenBank/DDBJ databases">
        <authorList>
            <person name="Heng Y.C."/>
            <person name="Lim A.C.H."/>
            <person name="Lee J.K.Y."/>
            <person name="Kittelmann S."/>
        </authorList>
    </citation>
    <scope>NUCLEOTIDE SEQUENCE [LARGE SCALE GENOMIC DNA]</scope>
    <source>
        <strain evidence="12 13">WILCCON 0269</strain>
    </source>
</reference>
<proteinExistence type="predicted"/>
<feature type="transmembrane region" description="Helical" evidence="9">
    <location>
        <begin position="430"/>
        <end position="451"/>
    </location>
</feature>
<evidence type="ECO:0000256" key="8">
    <source>
        <dbReference type="SAM" id="MobiDB-lite"/>
    </source>
</evidence>
<evidence type="ECO:0000256" key="2">
    <source>
        <dbReference type="ARBA" id="ARBA00022475"/>
    </source>
</evidence>
<evidence type="ECO:0000256" key="9">
    <source>
        <dbReference type="SAM" id="Phobius"/>
    </source>
</evidence>
<feature type="transmembrane region" description="Helical" evidence="9">
    <location>
        <begin position="114"/>
        <end position="131"/>
    </location>
</feature>
<keyword evidence="7 9" id="KW-0472">Membrane</keyword>
<keyword evidence="4" id="KW-0808">Transferase</keyword>
<evidence type="ECO:0000313" key="12">
    <source>
        <dbReference type="EMBL" id="MFL0198779.1"/>
    </source>
</evidence>
<feature type="transmembrane region" description="Helical" evidence="9">
    <location>
        <begin position="343"/>
        <end position="363"/>
    </location>
</feature>
<dbReference type="Pfam" id="PF13231">
    <property type="entry name" value="PMT_2"/>
    <property type="match status" value="1"/>
</dbReference>
<dbReference type="Proteomes" id="UP001623660">
    <property type="component" value="Unassembled WGS sequence"/>
</dbReference>
<evidence type="ECO:0000256" key="7">
    <source>
        <dbReference type="ARBA" id="ARBA00023136"/>
    </source>
</evidence>
<dbReference type="InterPro" id="IPR050297">
    <property type="entry name" value="LipidA_mod_glycosyltrf_83"/>
</dbReference>
<dbReference type="Pfam" id="PF24878">
    <property type="entry name" value="YkcB_C"/>
    <property type="match status" value="1"/>
</dbReference>
<feature type="transmembrane region" description="Helical" evidence="9">
    <location>
        <begin position="207"/>
        <end position="227"/>
    </location>
</feature>
<evidence type="ECO:0000313" key="13">
    <source>
        <dbReference type="Proteomes" id="UP001623660"/>
    </source>
</evidence>
<evidence type="ECO:0000256" key="4">
    <source>
        <dbReference type="ARBA" id="ARBA00022679"/>
    </source>
</evidence>
<feature type="region of interest" description="Disordered" evidence="8">
    <location>
        <begin position="659"/>
        <end position="684"/>
    </location>
</feature>
<feature type="transmembrane region" description="Helical" evidence="9">
    <location>
        <begin position="403"/>
        <end position="423"/>
    </location>
</feature>
<feature type="domain" description="Glycosyltransferase RgtA/B/C/D-like" evidence="10">
    <location>
        <begin position="66"/>
        <end position="224"/>
    </location>
</feature>
<feature type="compositionally biased region" description="Low complexity" evidence="8">
    <location>
        <begin position="663"/>
        <end position="673"/>
    </location>
</feature>
<accession>A0ABW8SS90</accession>
<feature type="domain" description="Putative mannosyltransferase YkcA/B-like C-terminal" evidence="11">
    <location>
        <begin position="563"/>
        <end position="652"/>
    </location>
</feature>
<feature type="compositionally biased region" description="Low complexity" evidence="8">
    <location>
        <begin position="261"/>
        <end position="271"/>
    </location>
</feature>
<comment type="subcellular location">
    <subcellularLocation>
        <location evidence="1">Cell membrane</location>
        <topology evidence="1">Multi-pass membrane protein</topology>
    </subcellularLocation>
</comment>
<gene>
    <name evidence="12" type="ORF">ACJDU8_24965</name>
</gene>
<dbReference type="InterPro" id="IPR056785">
    <property type="entry name" value="YkcA/B-like_C"/>
</dbReference>
<evidence type="ECO:0000256" key="6">
    <source>
        <dbReference type="ARBA" id="ARBA00022989"/>
    </source>
</evidence>
<feature type="transmembrane region" description="Helical" evidence="9">
    <location>
        <begin position="375"/>
        <end position="391"/>
    </location>
</feature>
<feature type="transmembrane region" description="Helical" evidence="9">
    <location>
        <begin position="493"/>
        <end position="517"/>
    </location>
</feature>
<keyword evidence="5 9" id="KW-0812">Transmembrane</keyword>
<organism evidence="12 13">
    <name type="scientific">Candidatus Clostridium eludens</name>
    <dbReference type="NCBI Taxonomy" id="3381663"/>
    <lineage>
        <taxon>Bacteria</taxon>
        <taxon>Bacillati</taxon>
        <taxon>Bacillota</taxon>
        <taxon>Clostridia</taxon>
        <taxon>Eubacteriales</taxon>
        <taxon>Clostridiaceae</taxon>
        <taxon>Clostridium</taxon>
    </lineage>
</organism>
<dbReference type="PANTHER" id="PTHR33908">
    <property type="entry name" value="MANNOSYLTRANSFERASE YKCB-RELATED"/>
    <property type="match status" value="1"/>
</dbReference>
<name>A0ABW8SS90_9CLOT</name>
<dbReference type="InterPro" id="IPR038731">
    <property type="entry name" value="RgtA/B/C-like"/>
</dbReference>
<feature type="transmembrane region" description="Helical" evidence="9">
    <location>
        <begin position="457"/>
        <end position="481"/>
    </location>
</feature>
<keyword evidence="13" id="KW-1185">Reference proteome</keyword>
<evidence type="ECO:0000256" key="5">
    <source>
        <dbReference type="ARBA" id="ARBA00022692"/>
    </source>
</evidence>
<keyword evidence="2" id="KW-1003">Cell membrane</keyword>
<sequence length="684" mass="74194">MKKIEEVKEYICLAAIVIMSAVLNFTNLGIEGYSNQYYAAGVKSMTLSFKNFFFVAMDPAGFVTIDKPPLGFWVQAISAKIFGFNGWSILFPQALAGVLSVVLIYIIVKKSFGSAAGLISALCLSVTPVFVAVSRNNTIDNQLVFVLLLACWALSAAAREGKFKYLVLGMILIGIGFNIKALQAYMILPAIYIMYLLSNTISIKRRVIYLFAGTAILFAVSFSWALIVDSIPANNRPYVGSSGNNTEIGLIIGHNGTERLNLSSNSNQQNQGPGGLGQGGPGQDSPVQEGQGHEGLEQGAPSMDKNFSGGGFGGGSRLAGTMGNQTPAGITRLFSKNILSDQIIWFIPFAFFGFIAASIKEKLRIKLDTDKKQALILWFMWLLPEFIYFSFNTGLFHPHYLTMMAPPTAALTGMGIVTMWQMYKEGGWKAWLLPLALLANGAVQMLMLSYFYSSSQIVKILMALLIGLCFVPVLILSGINLFKNRSPKINRVLVCLGIAGILVSPMVGSCAAMFYAVDSTNPSAGMELLSSQLAGNQSQTGTKNMYGNSNRGFDNQNINTANLVKFLNNHQVNGKSQIVVASSTTAENLTVNTNLYVGSLSGFEGNETIMTLEQFETRVKSGEIRYVLAGGDNNSDNRNNSNSKIISWVQKNGKLVSYASTDSSESSNKNNSEQIYDLADSIKN</sequence>
<feature type="transmembrane region" description="Helical" evidence="9">
    <location>
        <begin position="7"/>
        <end position="25"/>
    </location>
</feature>
<keyword evidence="6 9" id="KW-1133">Transmembrane helix</keyword>
<feature type="compositionally biased region" description="Gly residues" evidence="8">
    <location>
        <begin position="272"/>
        <end position="282"/>
    </location>
</feature>
<protein>
    <submittedName>
        <fullName evidence="12">Glycosyltransferase family 39 protein</fullName>
    </submittedName>
</protein>
<dbReference type="PANTHER" id="PTHR33908:SF3">
    <property type="entry name" value="UNDECAPRENYL PHOSPHATE-ALPHA-4-AMINO-4-DEOXY-L-ARABINOSE ARABINOSYL TRANSFERASE"/>
    <property type="match status" value="1"/>
</dbReference>
<keyword evidence="3" id="KW-0328">Glycosyltransferase</keyword>